<keyword evidence="2" id="KW-0675">Receptor</keyword>
<evidence type="ECO:0000256" key="1">
    <source>
        <dbReference type="SAM" id="Phobius"/>
    </source>
</evidence>
<gene>
    <name evidence="2" type="ORF">RUM4293_02535</name>
</gene>
<dbReference type="AlphaFoldDB" id="A0A0P1E5Q8"/>
<evidence type="ECO:0000313" key="2">
    <source>
        <dbReference type="EMBL" id="CUH43640.1"/>
    </source>
</evidence>
<keyword evidence="1" id="KW-1133">Transmembrane helix</keyword>
<keyword evidence="1" id="KW-0812">Transmembrane</keyword>
<organism evidence="2 3">
    <name type="scientific">Ruegeria atlantica</name>
    <dbReference type="NCBI Taxonomy" id="81569"/>
    <lineage>
        <taxon>Bacteria</taxon>
        <taxon>Pseudomonadati</taxon>
        <taxon>Pseudomonadota</taxon>
        <taxon>Alphaproteobacteria</taxon>
        <taxon>Rhodobacterales</taxon>
        <taxon>Roseobacteraceae</taxon>
        <taxon>Ruegeria</taxon>
    </lineage>
</organism>
<accession>A0A0P1E5Q8</accession>
<feature type="transmembrane region" description="Helical" evidence="1">
    <location>
        <begin position="318"/>
        <end position="343"/>
    </location>
</feature>
<protein>
    <submittedName>
        <fullName evidence="2">TRAP transporter solute receptor, TAXI family</fullName>
    </submittedName>
</protein>
<dbReference type="InterPro" id="IPR011852">
    <property type="entry name" value="TRAP_TAXI"/>
</dbReference>
<dbReference type="EMBL" id="CYPS01000036">
    <property type="protein sequence ID" value="CUH43640.1"/>
    <property type="molecule type" value="Genomic_DNA"/>
</dbReference>
<evidence type="ECO:0000313" key="3">
    <source>
        <dbReference type="Proteomes" id="UP000050786"/>
    </source>
</evidence>
<reference evidence="3" key="1">
    <citation type="submission" date="2015-09" db="EMBL/GenBank/DDBJ databases">
        <authorList>
            <person name="Rodrigo-Torres L."/>
            <person name="Arahal D.R."/>
        </authorList>
    </citation>
    <scope>NUCLEOTIDE SEQUENCE [LARGE SCALE GENOMIC DNA]</scope>
    <source>
        <strain evidence="3">CECT 4293</strain>
    </source>
</reference>
<dbReference type="Pfam" id="PF16868">
    <property type="entry name" value="NMT1_3"/>
    <property type="match status" value="1"/>
</dbReference>
<dbReference type="SUPFAM" id="SSF53850">
    <property type="entry name" value="Periplasmic binding protein-like II"/>
    <property type="match status" value="1"/>
</dbReference>
<dbReference type="PANTHER" id="PTHR42941:SF1">
    <property type="entry name" value="SLL1037 PROTEIN"/>
    <property type="match status" value="1"/>
</dbReference>
<name>A0A0P1E5Q8_9RHOB</name>
<dbReference type="Proteomes" id="UP000050786">
    <property type="component" value="Unassembled WGS sequence"/>
</dbReference>
<keyword evidence="1" id="KW-0472">Membrane</keyword>
<dbReference type="Gene3D" id="3.40.190.10">
    <property type="entry name" value="Periplasmic binding protein-like II"/>
    <property type="match status" value="2"/>
</dbReference>
<dbReference type="PANTHER" id="PTHR42941">
    <property type="entry name" value="SLL1037 PROTEIN"/>
    <property type="match status" value="1"/>
</dbReference>
<keyword evidence="3" id="KW-1185">Reference proteome</keyword>
<sequence>MRLWFLFGGAVALAVLVGVFSRLHPPGSMMLAAGPEGGAYETVARDYAEILARDDIQLEILDTAGSVENAELLSAGDVDAAFLQGGIRVDPKKAEAVGAAFFEPIIFLVNEGATIPKNPALWTGLRINSGAPGSGTAAAFRDFEEAVGLNEGDNTHFSIPYAKAAGALLDGDLDIAVYVAPIEAPYLKAAYAESGLRVLALDHVQAISRRLEYATVVTVPAGGMSLDPVLPPRPVELIAIEARLVVRPDLHPALINRLTMAAIELHSARGIIADPGAFPNLEGAGMTINNTARQLIVDGPSTWHNWLPYWIAAQINRVLLLLLPFFFIVVPLIRLVPMAYAYAMRWRVWQHYPEIREIEEELANNPGVNELREMQAHLNALDERLATLRLPAAYRQGLYDARLHVELVQKRVAELQQHNQT</sequence>
<proteinExistence type="predicted"/>